<sequence length="55" mass="6043">MSNPVINVLGVLLNLPTLPRGKKFASASPPDKNQLPYHPAERRPPVMENVQPTDP</sequence>
<feature type="region of interest" description="Disordered" evidence="1">
    <location>
        <begin position="19"/>
        <end position="55"/>
    </location>
</feature>
<name>A0A2T7NU73_POMCA</name>
<evidence type="ECO:0000313" key="2">
    <source>
        <dbReference type="EMBL" id="PVD24730.1"/>
    </source>
</evidence>
<proteinExistence type="predicted"/>
<accession>A0A2T7NU73</accession>
<protein>
    <submittedName>
        <fullName evidence="2">Uncharacterized protein</fullName>
    </submittedName>
</protein>
<evidence type="ECO:0000256" key="1">
    <source>
        <dbReference type="SAM" id="MobiDB-lite"/>
    </source>
</evidence>
<gene>
    <name evidence="2" type="ORF">C0Q70_15215</name>
</gene>
<dbReference type="Proteomes" id="UP000245119">
    <property type="component" value="Linkage Group LG9"/>
</dbReference>
<keyword evidence="3" id="KW-1185">Reference proteome</keyword>
<dbReference type="EMBL" id="PZQS01000009">
    <property type="protein sequence ID" value="PVD24730.1"/>
    <property type="molecule type" value="Genomic_DNA"/>
</dbReference>
<organism evidence="2 3">
    <name type="scientific">Pomacea canaliculata</name>
    <name type="common">Golden apple snail</name>
    <dbReference type="NCBI Taxonomy" id="400727"/>
    <lineage>
        <taxon>Eukaryota</taxon>
        <taxon>Metazoa</taxon>
        <taxon>Spiralia</taxon>
        <taxon>Lophotrochozoa</taxon>
        <taxon>Mollusca</taxon>
        <taxon>Gastropoda</taxon>
        <taxon>Caenogastropoda</taxon>
        <taxon>Architaenioglossa</taxon>
        <taxon>Ampullarioidea</taxon>
        <taxon>Ampullariidae</taxon>
        <taxon>Pomacea</taxon>
    </lineage>
</organism>
<comment type="caution">
    <text evidence="2">The sequence shown here is derived from an EMBL/GenBank/DDBJ whole genome shotgun (WGS) entry which is preliminary data.</text>
</comment>
<dbReference type="AlphaFoldDB" id="A0A2T7NU73"/>
<evidence type="ECO:0000313" key="3">
    <source>
        <dbReference type="Proteomes" id="UP000245119"/>
    </source>
</evidence>
<reference evidence="2 3" key="1">
    <citation type="submission" date="2018-04" db="EMBL/GenBank/DDBJ databases">
        <title>The genome of golden apple snail Pomacea canaliculata provides insight into stress tolerance and invasive adaptation.</title>
        <authorList>
            <person name="Liu C."/>
            <person name="Liu B."/>
            <person name="Ren Y."/>
            <person name="Zhang Y."/>
            <person name="Wang H."/>
            <person name="Li S."/>
            <person name="Jiang F."/>
            <person name="Yin L."/>
            <person name="Zhang G."/>
            <person name="Qian W."/>
            <person name="Fan W."/>
        </authorList>
    </citation>
    <scope>NUCLEOTIDE SEQUENCE [LARGE SCALE GENOMIC DNA]</scope>
    <source>
        <strain evidence="2">SZHN2017</strain>
        <tissue evidence="2">Muscle</tissue>
    </source>
</reference>